<organism evidence="1 2">
    <name type="scientific">Agaricus bisporus var. burnettii</name>
    <dbReference type="NCBI Taxonomy" id="192524"/>
    <lineage>
        <taxon>Eukaryota</taxon>
        <taxon>Fungi</taxon>
        <taxon>Dikarya</taxon>
        <taxon>Basidiomycota</taxon>
        <taxon>Agaricomycotina</taxon>
        <taxon>Agaricomycetes</taxon>
        <taxon>Agaricomycetidae</taxon>
        <taxon>Agaricales</taxon>
        <taxon>Agaricineae</taxon>
        <taxon>Agaricaceae</taxon>
        <taxon>Agaricus</taxon>
    </lineage>
</organism>
<comment type="caution">
    <text evidence="1">The sequence shown here is derived from an EMBL/GenBank/DDBJ whole genome shotgun (WGS) entry which is preliminary data.</text>
</comment>
<sequence>MTDILATSWCPYCLQTKPGATSATLSLGDAIEDALDAEIQRTENLISSLILKRTRLYRKRNEIRAPIYSLPTEILTLIFKFACPPLDFPRKYGLDSRDPGKVAYPHILSVLTTVSARWHNLILSTPSLWTSFVADDRDIKAMKTLFSRAGSLPVSASLYFPTEWAPNDRHAAVLAPILKDHASQIYMLHVYMPSPTWLKEHIPDFVNLDYLFLRSGRREGKSFLIESSCTRLVMTDYSRCFSLSWSKIEVLHLEHTPDDFCLELLQKCTHLIEYRARCTWALDEEETRPQLPSSPFVLPRLKLFEWNLSLEGDAECAMLQYTRLPALQTLVLVNESFRASDMTSLPLVSAFFERLPPTLSAVEIRGFAFHPESQSSIFSYFLNLPNIESLTVRKCSGDFADHVFSILGSKICIVGNQGMPVFPKLKSIHIDSSDGGLDQAKILQTFRRSCSQPSELLLGSPFRIEITRHKMNWMPEFKEELVRMVEKGYRLELWDNSKPVDWLPRTVKLSQGAVRQME</sequence>
<evidence type="ECO:0000313" key="2">
    <source>
        <dbReference type="Proteomes" id="UP000629468"/>
    </source>
</evidence>
<gene>
    <name evidence="1" type="ORF">Agabi119p4_8887</name>
</gene>
<reference evidence="1 2" key="1">
    <citation type="journal article" name="Sci. Rep.">
        <title>Telomere-to-telomere assembled and centromere annotated genomes of the two main subspecies of the button mushroom Agaricus bisporus reveal especially polymorphic chromosome ends.</title>
        <authorList>
            <person name="Sonnenberg A.S.M."/>
            <person name="Sedaghat-Telgerd N."/>
            <person name="Lavrijssen B."/>
            <person name="Ohm R.A."/>
            <person name="Hendrickx P.M."/>
            <person name="Scholtmeijer K."/>
            <person name="Baars J.J.P."/>
            <person name="van Peer A."/>
        </authorList>
    </citation>
    <scope>NUCLEOTIDE SEQUENCE [LARGE SCALE GENOMIC DNA]</scope>
    <source>
        <strain evidence="1 2">H119_p4</strain>
    </source>
</reference>
<dbReference type="AlphaFoldDB" id="A0A8H7EXK9"/>
<dbReference type="Proteomes" id="UP000629468">
    <property type="component" value="Unassembled WGS sequence"/>
</dbReference>
<dbReference type="Gene3D" id="3.80.10.10">
    <property type="entry name" value="Ribonuclease Inhibitor"/>
    <property type="match status" value="1"/>
</dbReference>
<evidence type="ECO:0008006" key="3">
    <source>
        <dbReference type="Google" id="ProtNLM"/>
    </source>
</evidence>
<accession>A0A8H7EXK9</accession>
<evidence type="ECO:0000313" key="1">
    <source>
        <dbReference type="EMBL" id="KAF7762294.1"/>
    </source>
</evidence>
<dbReference type="Gene3D" id="1.20.1280.50">
    <property type="match status" value="1"/>
</dbReference>
<name>A0A8H7EXK9_AGABI</name>
<dbReference type="InterPro" id="IPR032675">
    <property type="entry name" value="LRR_dom_sf"/>
</dbReference>
<protein>
    <recommendedName>
        <fullName evidence="3">F-box domain-containing protein</fullName>
    </recommendedName>
</protein>
<proteinExistence type="predicted"/>
<dbReference type="EMBL" id="JABXXO010000012">
    <property type="protein sequence ID" value="KAF7762294.1"/>
    <property type="molecule type" value="Genomic_DNA"/>
</dbReference>
<dbReference type="SUPFAM" id="SSF52047">
    <property type="entry name" value="RNI-like"/>
    <property type="match status" value="1"/>
</dbReference>